<comment type="caution">
    <text evidence="2">The sequence shown here is derived from an EMBL/GenBank/DDBJ whole genome shotgun (WGS) entry which is preliminary data.</text>
</comment>
<gene>
    <name evidence="2" type="ORF">BC343_04480</name>
</gene>
<evidence type="ECO:0000256" key="1">
    <source>
        <dbReference type="SAM" id="SignalP"/>
    </source>
</evidence>
<dbReference type="Proteomes" id="UP000189739">
    <property type="component" value="Unassembled WGS sequence"/>
</dbReference>
<protein>
    <submittedName>
        <fullName evidence="2">Uncharacterized protein</fullName>
    </submittedName>
</protein>
<organism evidence="2 3">
    <name type="scientific">Mucilaginibacter pedocola</name>
    <dbReference type="NCBI Taxonomy" id="1792845"/>
    <lineage>
        <taxon>Bacteria</taxon>
        <taxon>Pseudomonadati</taxon>
        <taxon>Bacteroidota</taxon>
        <taxon>Sphingobacteriia</taxon>
        <taxon>Sphingobacteriales</taxon>
        <taxon>Sphingobacteriaceae</taxon>
        <taxon>Mucilaginibacter</taxon>
    </lineage>
</organism>
<dbReference type="STRING" id="1792845.BC343_04480"/>
<feature type="chain" id="PRO_5013137332" evidence="1">
    <location>
        <begin position="21"/>
        <end position="257"/>
    </location>
</feature>
<name>A0A1S9PET9_9SPHI</name>
<evidence type="ECO:0000313" key="2">
    <source>
        <dbReference type="EMBL" id="OOQ59444.1"/>
    </source>
</evidence>
<dbReference type="OrthoDB" id="6388779at2"/>
<dbReference type="AlphaFoldDB" id="A0A1S9PET9"/>
<sequence length="257" mass="28051">MKKLLFLSFALTIISLGALAQIVNFPSVNTADSHVTVIKKVETGKQYTVVTFDHYATHDSSWVVLNKEIYLQTDAGNKHYNFIKAEGVAVAPETRHTLTKAGDKVSFKVYFEKIPAGTKSIDIIEHAGKRDDGISFFNFYGVDLTHSNASAQEVKITEVVLAPPPATIQIDGDSVPVDTSGLSGLMSSFGPMYASMVKSMMDAQLSFYKQPGKITELAKLNKQYYDALVKEGFTKEEALKIITTESLLPKAAATSGK</sequence>
<dbReference type="EMBL" id="MBTF01000012">
    <property type="protein sequence ID" value="OOQ59444.1"/>
    <property type="molecule type" value="Genomic_DNA"/>
</dbReference>
<keyword evidence="1" id="KW-0732">Signal</keyword>
<reference evidence="2 3" key="1">
    <citation type="submission" date="2016-07" db="EMBL/GenBank/DDBJ databases">
        <title>Genomic analysis of zinc-resistant bacterium Mucilaginibacter pedocola TBZ30.</title>
        <authorList>
            <person name="Huang J."/>
            <person name="Tang J."/>
        </authorList>
    </citation>
    <scope>NUCLEOTIDE SEQUENCE [LARGE SCALE GENOMIC DNA]</scope>
    <source>
        <strain evidence="2 3">TBZ30</strain>
    </source>
</reference>
<evidence type="ECO:0000313" key="3">
    <source>
        <dbReference type="Proteomes" id="UP000189739"/>
    </source>
</evidence>
<proteinExistence type="predicted"/>
<dbReference type="RefSeq" id="WP_078348174.1">
    <property type="nucleotide sequence ID" value="NZ_MBTF01000012.1"/>
</dbReference>
<keyword evidence="3" id="KW-1185">Reference proteome</keyword>
<accession>A0A1S9PET9</accession>
<feature type="signal peptide" evidence="1">
    <location>
        <begin position="1"/>
        <end position="20"/>
    </location>
</feature>